<dbReference type="InterPro" id="IPR013750">
    <property type="entry name" value="GHMP_kinase_C_dom"/>
</dbReference>
<evidence type="ECO:0000259" key="10">
    <source>
        <dbReference type="Pfam" id="PF08544"/>
    </source>
</evidence>
<comment type="catalytic activity">
    <reaction evidence="7">
        <text>L-homoserine + ATP = O-phospho-L-homoserine + ADP + H(+)</text>
        <dbReference type="Rhea" id="RHEA:13985"/>
        <dbReference type="ChEBI" id="CHEBI:15378"/>
        <dbReference type="ChEBI" id="CHEBI:30616"/>
        <dbReference type="ChEBI" id="CHEBI:57476"/>
        <dbReference type="ChEBI" id="CHEBI:57590"/>
        <dbReference type="ChEBI" id="CHEBI:456216"/>
        <dbReference type="EC" id="2.7.1.39"/>
    </reaction>
</comment>
<dbReference type="Proteomes" id="UP001056035">
    <property type="component" value="Chromosome"/>
</dbReference>
<dbReference type="EC" id="2.7.1.39" evidence="7 8"/>
<reference evidence="11 12" key="1">
    <citation type="submission" date="2022-06" db="EMBL/GenBank/DDBJ databases">
        <title>Paraconexibacter antarcticus.</title>
        <authorList>
            <person name="Kim C.S."/>
        </authorList>
    </citation>
    <scope>NUCLEOTIDE SEQUENCE [LARGE SCALE GENOMIC DNA]</scope>
    <source>
        <strain evidence="11 12">02-257</strain>
    </source>
</reference>
<protein>
    <recommendedName>
        <fullName evidence="7 8">Homoserine kinase</fullName>
        <shortName evidence="7">HK</shortName>
        <shortName evidence="7">HSK</shortName>
        <ecNumber evidence="7 8">2.7.1.39</ecNumber>
    </recommendedName>
</protein>
<dbReference type="Pfam" id="PF00288">
    <property type="entry name" value="GHMP_kinases_N"/>
    <property type="match status" value="1"/>
</dbReference>
<organism evidence="11 12">
    <name type="scientific">Paraconexibacter antarcticus</name>
    <dbReference type="NCBI Taxonomy" id="2949664"/>
    <lineage>
        <taxon>Bacteria</taxon>
        <taxon>Bacillati</taxon>
        <taxon>Actinomycetota</taxon>
        <taxon>Thermoleophilia</taxon>
        <taxon>Solirubrobacterales</taxon>
        <taxon>Paraconexibacteraceae</taxon>
        <taxon>Paraconexibacter</taxon>
    </lineage>
</organism>
<dbReference type="PANTHER" id="PTHR20861">
    <property type="entry name" value="HOMOSERINE/4-DIPHOSPHOCYTIDYL-2-C-METHYL-D-ERYTHRITOL KINASE"/>
    <property type="match status" value="1"/>
</dbReference>
<dbReference type="InterPro" id="IPR000870">
    <property type="entry name" value="Homoserine_kinase"/>
</dbReference>
<gene>
    <name evidence="7 11" type="primary">thrB</name>
    <name evidence="11" type="ORF">NBH00_10235</name>
</gene>
<comment type="subcellular location">
    <subcellularLocation>
        <location evidence="7">Cytoplasm</location>
    </subcellularLocation>
</comment>
<dbReference type="Gene3D" id="3.30.230.10">
    <property type="match status" value="1"/>
</dbReference>
<dbReference type="RefSeq" id="WP_254573236.1">
    <property type="nucleotide sequence ID" value="NZ_CP098502.1"/>
</dbReference>
<dbReference type="Gene3D" id="3.30.70.890">
    <property type="entry name" value="GHMP kinase, C-terminal domain"/>
    <property type="match status" value="1"/>
</dbReference>
<evidence type="ECO:0000256" key="3">
    <source>
        <dbReference type="ARBA" id="ARBA00022697"/>
    </source>
</evidence>
<keyword evidence="1 7" id="KW-0028">Amino-acid biosynthesis</keyword>
<evidence type="ECO:0000256" key="7">
    <source>
        <dbReference type="HAMAP-Rule" id="MF_00384"/>
    </source>
</evidence>
<evidence type="ECO:0000256" key="6">
    <source>
        <dbReference type="ARBA" id="ARBA00022840"/>
    </source>
</evidence>
<dbReference type="InterPro" id="IPR006204">
    <property type="entry name" value="GHMP_kinase_N_dom"/>
</dbReference>
<evidence type="ECO:0000313" key="11">
    <source>
        <dbReference type="EMBL" id="UTI66567.1"/>
    </source>
</evidence>
<comment type="similarity">
    <text evidence="7">Belongs to the GHMP kinase family. Homoserine kinase subfamily.</text>
</comment>
<dbReference type="Pfam" id="PF08544">
    <property type="entry name" value="GHMP_kinases_C"/>
    <property type="match status" value="1"/>
</dbReference>
<keyword evidence="12" id="KW-1185">Reference proteome</keyword>
<proteinExistence type="inferred from homology"/>
<dbReference type="GO" id="GO:0004413">
    <property type="term" value="F:homoserine kinase activity"/>
    <property type="evidence" value="ECO:0007669"/>
    <property type="project" value="UniProtKB-EC"/>
</dbReference>
<feature type="domain" description="GHMP kinase C-terminal" evidence="10">
    <location>
        <begin position="190"/>
        <end position="252"/>
    </location>
</feature>
<name>A0ABY5E147_9ACTN</name>
<evidence type="ECO:0000256" key="4">
    <source>
        <dbReference type="ARBA" id="ARBA00022741"/>
    </source>
</evidence>
<dbReference type="NCBIfam" id="TIGR00191">
    <property type="entry name" value="thrB"/>
    <property type="match status" value="1"/>
</dbReference>
<keyword evidence="5 7" id="KW-0418">Kinase</keyword>
<dbReference type="InterPro" id="IPR014721">
    <property type="entry name" value="Ribsml_uS5_D2-typ_fold_subgr"/>
</dbReference>
<keyword evidence="7" id="KW-0963">Cytoplasm</keyword>
<keyword evidence="2 7" id="KW-0808">Transferase</keyword>
<comment type="caution">
    <text evidence="7">Lacks conserved residue(s) required for the propagation of feature annotation.</text>
</comment>
<dbReference type="InterPro" id="IPR036554">
    <property type="entry name" value="GHMP_kinase_C_sf"/>
</dbReference>
<evidence type="ECO:0000256" key="2">
    <source>
        <dbReference type="ARBA" id="ARBA00022679"/>
    </source>
</evidence>
<evidence type="ECO:0000256" key="1">
    <source>
        <dbReference type="ARBA" id="ARBA00022605"/>
    </source>
</evidence>
<sequence length="284" mass="30138">MQRRRTVKVPASSANLGPGFDVLAAAVGLHMELEVVETGRFAVVTDLPIALDRRNLCVRAFERLHPADDFEFRITSGIPLSGGLGTSAAAIVAGLVAADHLFELDADLLTLATELEGHPDNVAAALHGGIAICADGTATRLDAPTGLETVIVVPDEAVRTKEARAALPPEVPMGEAVFNAAHVALLVLGLTTGDYDLIGRGLHDRLHQDRRAHLFPRSMDLVRRARELGAIGATISGAGPTVLFWAPYEGTPSLMESLRREADGWAQVHRAPLETMGAHVIAVE</sequence>
<accession>A0ABY5E147</accession>
<comment type="pathway">
    <text evidence="7">Amino-acid biosynthesis; L-threonine biosynthesis; L-threonine from L-aspartate: step 4/5.</text>
</comment>
<feature type="domain" description="GHMP kinase N-terminal" evidence="9">
    <location>
        <begin position="56"/>
        <end position="129"/>
    </location>
</feature>
<dbReference type="PRINTS" id="PR00958">
    <property type="entry name" value="HOMSERKINASE"/>
</dbReference>
<evidence type="ECO:0000256" key="5">
    <source>
        <dbReference type="ARBA" id="ARBA00022777"/>
    </source>
</evidence>
<dbReference type="HAMAP" id="MF_00384">
    <property type="entry name" value="Homoser_kinase"/>
    <property type="match status" value="1"/>
</dbReference>
<dbReference type="PANTHER" id="PTHR20861:SF1">
    <property type="entry name" value="HOMOSERINE KINASE"/>
    <property type="match status" value="1"/>
</dbReference>
<keyword evidence="3 7" id="KW-0791">Threonine biosynthesis</keyword>
<evidence type="ECO:0000256" key="8">
    <source>
        <dbReference type="NCBIfam" id="TIGR00191"/>
    </source>
</evidence>
<keyword evidence="4 7" id="KW-0547">Nucleotide-binding</keyword>
<comment type="function">
    <text evidence="7">Catalyzes the ATP-dependent phosphorylation of L-homoserine to L-homoserine phosphate.</text>
</comment>
<keyword evidence="6 7" id="KW-0067">ATP-binding</keyword>
<dbReference type="PIRSF" id="PIRSF000676">
    <property type="entry name" value="Homoser_kin"/>
    <property type="match status" value="1"/>
</dbReference>
<evidence type="ECO:0000313" key="12">
    <source>
        <dbReference type="Proteomes" id="UP001056035"/>
    </source>
</evidence>
<dbReference type="InterPro" id="IPR020568">
    <property type="entry name" value="Ribosomal_Su5_D2-typ_SF"/>
</dbReference>
<evidence type="ECO:0000259" key="9">
    <source>
        <dbReference type="Pfam" id="PF00288"/>
    </source>
</evidence>
<dbReference type="EMBL" id="CP098502">
    <property type="protein sequence ID" value="UTI66567.1"/>
    <property type="molecule type" value="Genomic_DNA"/>
</dbReference>
<dbReference type="SUPFAM" id="SSF54211">
    <property type="entry name" value="Ribosomal protein S5 domain 2-like"/>
    <property type="match status" value="1"/>
</dbReference>
<dbReference type="SUPFAM" id="SSF55060">
    <property type="entry name" value="GHMP Kinase, C-terminal domain"/>
    <property type="match status" value="1"/>
</dbReference>